<gene>
    <name evidence="7" type="ORF">BJP25_07290</name>
</gene>
<dbReference type="PANTHER" id="PTHR43133">
    <property type="entry name" value="RNA POLYMERASE ECF-TYPE SIGMA FACTO"/>
    <property type="match status" value="1"/>
</dbReference>
<dbReference type="InterPro" id="IPR013324">
    <property type="entry name" value="RNA_pol_sigma_r3/r4-like"/>
</dbReference>
<evidence type="ECO:0000313" key="7">
    <source>
        <dbReference type="EMBL" id="OLR95281.1"/>
    </source>
</evidence>
<dbReference type="GO" id="GO:0016987">
    <property type="term" value="F:sigma factor activity"/>
    <property type="evidence" value="ECO:0007669"/>
    <property type="project" value="UniProtKB-KW"/>
</dbReference>
<comment type="caution">
    <text evidence="7">The sequence shown here is derived from an EMBL/GenBank/DDBJ whole genome shotgun (WGS) entry which is preliminary data.</text>
</comment>
<evidence type="ECO:0000259" key="5">
    <source>
        <dbReference type="Pfam" id="PF04542"/>
    </source>
</evidence>
<evidence type="ECO:0000256" key="2">
    <source>
        <dbReference type="ARBA" id="ARBA00023015"/>
    </source>
</evidence>
<dbReference type="NCBIfam" id="TIGR02937">
    <property type="entry name" value="sigma70-ECF"/>
    <property type="match status" value="1"/>
</dbReference>
<evidence type="ECO:0000313" key="8">
    <source>
        <dbReference type="Proteomes" id="UP000186040"/>
    </source>
</evidence>
<keyword evidence="4" id="KW-0804">Transcription</keyword>
<reference evidence="7 8" key="1">
    <citation type="submission" date="2016-10" db="EMBL/GenBank/DDBJ databases">
        <title>The Draft Genome Sequence of Actinokineospora bangkokensis 44EHWT reveals the biosynthetic pathway of antifungal compounds Thailandins with unusual extender unit butylmalonyl-CoA.</title>
        <authorList>
            <person name="Greule A."/>
            <person name="Intra B."/>
            <person name="Flemming S."/>
            <person name="Rommel M.G."/>
            <person name="Panbangred W."/>
            <person name="Bechthold A."/>
        </authorList>
    </citation>
    <scope>NUCLEOTIDE SEQUENCE [LARGE SCALE GENOMIC DNA]</scope>
    <source>
        <strain evidence="7 8">44EHW</strain>
    </source>
</reference>
<dbReference type="PANTHER" id="PTHR43133:SF25">
    <property type="entry name" value="RNA POLYMERASE SIGMA FACTOR RFAY-RELATED"/>
    <property type="match status" value="1"/>
</dbReference>
<evidence type="ECO:0000256" key="1">
    <source>
        <dbReference type="ARBA" id="ARBA00010641"/>
    </source>
</evidence>
<dbReference type="Proteomes" id="UP000186040">
    <property type="component" value="Unassembled WGS sequence"/>
</dbReference>
<feature type="domain" description="RNA polymerase sigma factor 70 region 4 type 2" evidence="6">
    <location>
        <begin position="107"/>
        <end position="157"/>
    </location>
</feature>
<keyword evidence="2" id="KW-0805">Transcription regulation</keyword>
<dbReference type="STRING" id="1193682.BJP25_07290"/>
<dbReference type="CDD" id="cd06171">
    <property type="entry name" value="Sigma70_r4"/>
    <property type="match status" value="1"/>
</dbReference>
<dbReference type="InterPro" id="IPR013249">
    <property type="entry name" value="RNA_pol_sigma70_r4_t2"/>
</dbReference>
<keyword evidence="8" id="KW-1185">Reference proteome</keyword>
<comment type="similarity">
    <text evidence="1">Belongs to the sigma-70 factor family. ECF subfamily.</text>
</comment>
<dbReference type="GO" id="GO:0003677">
    <property type="term" value="F:DNA binding"/>
    <property type="evidence" value="ECO:0007669"/>
    <property type="project" value="InterPro"/>
</dbReference>
<evidence type="ECO:0008006" key="9">
    <source>
        <dbReference type="Google" id="ProtNLM"/>
    </source>
</evidence>
<dbReference type="Pfam" id="PF04542">
    <property type="entry name" value="Sigma70_r2"/>
    <property type="match status" value="1"/>
</dbReference>
<name>A0A1Q9LTF4_9PSEU</name>
<dbReference type="Gene3D" id="1.10.1740.10">
    <property type="match status" value="1"/>
</dbReference>
<dbReference type="RefSeq" id="WP_075973001.1">
    <property type="nucleotide sequence ID" value="NZ_MKQR01000003.1"/>
</dbReference>
<dbReference type="Gene3D" id="1.10.10.10">
    <property type="entry name" value="Winged helix-like DNA-binding domain superfamily/Winged helix DNA-binding domain"/>
    <property type="match status" value="1"/>
</dbReference>
<feature type="domain" description="RNA polymerase sigma-70 region 2" evidence="5">
    <location>
        <begin position="12"/>
        <end position="78"/>
    </location>
</feature>
<dbReference type="InterPro" id="IPR013325">
    <property type="entry name" value="RNA_pol_sigma_r2"/>
</dbReference>
<evidence type="ECO:0000256" key="4">
    <source>
        <dbReference type="ARBA" id="ARBA00023163"/>
    </source>
</evidence>
<evidence type="ECO:0000256" key="3">
    <source>
        <dbReference type="ARBA" id="ARBA00023082"/>
    </source>
</evidence>
<organism evidence="7 8">
    <name type="scientific">Actinokineospora bangkokensis</name>
    <dbReference type="NCBI Taxonomy" id="1193682"/>
    <lineage>
        <taxon>Bacteria</taxon>
        <taxon>Bacillati</taxon>
        <taxon>Actinomycetota</taxon>
        <taxon>Actinomycetes</taxon>
        <taxon>Pseudonocardiales</taxon>
        <taxon>Pseudonocardiaceae</taxon>
        <taxon>Actinokineospora</taxon>
    </lineage>
</organism>
<dbReference type="InterPro" id="IPR014284">
    <property type="entry name" value="RNA_pol_sigma-70_dom"/>
</dbReference>
<proteinExistence type="inferred from homology"/>
<keyword evidence="3" id="KW-0731">Sigma factor</keyword>
<dbReference type="SUPFAM" id="SSF88659">
    <property type="entry name" value="Sigma3 and sigma4 domains of RNA polymerase sigma factors"/>
    <property type="match status" value="1"/>
</dbReference>
<dbReference type="InterPro" id="IPR039425">
    <property type="entry name" value="RNA_pol_sigma-70-like"/>
</dbReference>
<dbReference type="AlphaFoldDB" id="A0A1Q9LTF4"/>
<dbReference type="InterPro" id="IPR007627">
    <property type="entry name" value="RNA_pol_sigma70_r2"/>
</dbReference>
<accession>A0A1Q9LTF4</accession>
<sequence>MADDQHDAFDRIYRHHHDAVRRFLGRRLAAAEVDDATAEVFVVAWRRHDELPAAHRVLPWLYGVARLVLANEFRRARRADQLAHRVGTLADAPPPDTPAAVVDRLTVAQAFDTLPERDQEVLRLVAWEQLTTAEVAVALGCARTTAAMRISRAGKRLARALDRPATTPIEQGVH</sequence>
<evidence type="ECO:0000259" key="6">
    <source>
        <dbReference type="Pfam" id="PF08281"/>
    </source>
</evidence>
<dbReference type="SUPFAM" id="SSF88946">
    <property type="entry name" value="Sigma2 domain of RNA polymerase sigma factors"/>
    <property type="match status" value="1"/>
</dbReference>
<dbReference type="Pfam" id="PF08281">
    <property type="entry name" value="Sigma70_r4_2"/>
    <property type="match status" value="1"/>
</dbReference>
<dbReference type="EMBL" id="MKQR01000003">
    <property type="protein sequence ID" value="OLR95281.1"/>
    <property type="molecule type" value="Genomic_DNA"/>
</dbReference>
<protein>
    <recommendedName>
        <fullName evidence="9">RNA polymerase subunit sigma</fullName>
    </recommendedName>
</protein>
<dbReference type="OrthoDB" id="4184921at2"/>
<dbReference type="InterPro" id="IPR036388">
    <property type="entry name" value="WH-like_DNA-bd_sf"/>
</dbReference>
<dbReference type="GO" id="GO:0006352">
    <property type="term" value="P:DNA-templated transcription initiation"/>
    <property type="evidence" value="ECO:0007669"/>
    <property type="project" value="InterPro"/>
</dbReference>